<proteinExistence type="predicted"/>
<gene>
    <name evidence="1" type="ORF">H6P81_002406</name>
</gene>
<dbReference type="EMBL" id="JAINDJ010000002">
    <property type="protein sequence ID" value="KAG9457898.1"/>
    <property type="molecule type" value="Genomic_DNA"/>
</dbReference>
<keyword evidence="2" id="KW-1185">Reference proteome</keyword>
<evidence type="ECO:0000313" key="1">
    <source>
        <dbReference type="EMBL" id="KAG9457898.1"/>
    </source>
</evidence>
<comment type="caution">
    <text evidence="1">The sequence shown here is derived from an EMBL/GenBank/DDBJ whole genome shotgun (WGS) entry which is preliminary data.</text>
</comment>
<sequence length="225" mass="25870">MPLLQPDLRFHCYFFARSTPDEESISKVRSQCWDPQGGSCSTAEIQSEMDRFFRKGWKRRRLRSGDRCVVSLYWCRSCWGLFYICLMTAEAGASHLRAASRGVKEALIGTSPKSRSRLSGRRYPPCLQTLRPCSLIRIDFGSRSWLPWSKAENAYWRILFFLRLFMSNCALSLIIGLRSESSAARIVWASGRWEQGGIPDLFNHDTRANRCCASLISLDVNEFLF</sequence>
<reference evidence="1 2" key="1">
    <citation type="submission" date="2021-07" db="EMBL/GenBank/DDBJ databases">
        <title>The Aristolochia fimbriata genome: insights into angiosperm evolution, floral development and chemical biosynthesis.</title>
        <authorList>
            <person name="Jiao Y."/>
        </authorList>
    </citation>
    <scope>NUCLEOTIDE SEQUENCE [LARGE SCALE GENOMIC DNA]</scope>
    <source>
        <strain evidence="1">IBCAS-2021</strain>
        <tissue evidence="1">Leaf</tissue>
    </source>
</reference>
<protein>
    <submittedName>
        <fullName evidence="1">Uncharacterized protein</fullName>
    </submittedName>
</protein>
<dbReference type="AlphaFoldDB" id="A0AAV7F9X8"/>
<organism evidence="1 2">
    <name type="scientific">Aristolochia fimbriata</name>
    <name type="common">White veined hardy Dutchman's pipe vine</name>
    <dbReference type="NCBI Taxonomy" id="158543"/>
    <lineage>
        <taxon>Eukaryota</taxon>
        <taxon>Viridiplantae</taxon>
        <taxon>Streptophyta</taxon>
        <taxon>Embryophyta</taxon>
        <taxon>Tracheophyta</taxon>
        <taxon>Spermatophyta</taxon>
        <taxon>Magnoliopsida</taxon>
        <taxon>Magnoliidae</taxon>
        <taxon>Piperales</taxon>
        <taxon>Aristolochiaceae</taxon>
        <taxon>Aristolochia</taxon>
    </lineage>
</organism>
<evidence type="ECO:0000313" key="2">
    <source>
        <dbReference type="Proteomes" id="UP000825729"/>
    </source>
</evidence>
<name>A0AAV7F9X8_ARIFI</name>
<accession>A0AAV7F9X8</accession>
<dbReference type="Proteomes" id="UP000825729">
    <property type="component" value="Unassembled WGS sequence"/>
</dbReference>